<dbReference type="InterPro" id="IPR036520">
    <property type="entry name" value="UPF0759_sf"/>
</dbReference>
<comment type="caution">
    <text evidence="1">The sequence shown here is derived from an EMBL/GenBank/DDBJ whole genome shotgun (WGS) entry which is preliminary data.</text>
</comment>
<accession>G9Y2A7</accession>
<gene>
    <name evidence="1" type="ORF">HMPREF0454_00719</name>
</gene>
<dbReference type="NCBIfam" id="NF007637">
    <property type="entry name" value="PRK10302.1"/>
    <property type="match status" value="1"/>
</dbReference>
<name>G9Y2A7_HAFAL</name>
<dbReference type="SUPFAM" id="SSF117396">
    <property type="entry name" value="TM1631-like"/>
    <property type="match status" value="1"/>
</dbReference>
<proteinExistence type="predicted"/>
<protein>
    <recommendedName>
        <fullName evidence="3">DUF72 domain-containing protein</fullName>
    </recommendedName>
</protein>
<dbReference type="Gene3D" id="3.20.20.410">
    <property type="entry name" value="Protein of unknown function UPF0759"/>
    <property type="match status" value="1"/>
</dbReference>
<reference evidence="1 2" key="1">
    <citation type="submission" date="2011-08" db="EMBL/GenBank/DDBJ databases">
        <authorList>
            <person name="Weinstock G."/>
            <person name="Sodergren E."/>
            <person name="Clifton S."/>
            <person name="Fulton L."/>
            <person name="Fulton B."/>
            <person name="Courtney L."/>
            <person name="Fronick C."/>
            <person name="Harrison M."/>
            <person name="Strong C."/>
            <person name="Farmer C."/>
            <person name="Delahaunty K."/>
            <person name="Markovic C."/>
            <person name="Hall O."/>
            <person name="Minx P."/>
            <person name="Tomlinson C."/>
            <person name="Mitreva M."/>
            <person name="Hou S."/>
            <person name="Chen J."/>
            <person name="Wollam A."/>
            <person name="Pepin K.H."/>
            <person name="Johnson M."/>
            <person name="Bhonagiri V."/>
            <person name="Zhang X."/>
            <person name="Suruliraj S."/>
            <person name="Warren W."/>
            <person name="Chinwalla A."/>
            <person name="Mardis E.R."/>
            <person name="Wilson R.K."/>
        </authorList>
    </citation>
    <scope>NUCLEOTIDE SEQUENCE [LARGE SCALE GENOMIC DNA]</scope>
    <source>
        <strain evidence="1 2">ATCC 51873</strain>
    </source>
</reference>
<organism evidence="1 2">
    <name type="scientific">Hafnia alvei ATCC 51873</name>
    <dbReference type="NCBI Taxonomy" id="1002364"/>
    <lineage>
        <taxon>Bacteria</taxon>
        <taxon>Pseudomonadati</taxon>
        <taxon>Pseudomonadota</taxon>
        <taxon>Gammaproteobacteria</taxon>
        <taxon>Enterobacterales</taxon>
        <taxon>Hafniaceae</taxon>
        <taxon>Hafnia</taxon>
    </lineage>
</organism>
<dbReference type="Pfam" id="PF01904">
    <property type="entry name" value="DUF72"/>
    <property type="match status" value="1"/>
</dbReference>
<evidence type="ECO:0008006" key="3">
    <source>
        <dbReference type="Google" id="ProtNLM"/>
    </source>
</evidence>
<dbReference type="Proteomes" id="UP000005959">
    <property type="component" value="Unassembled WGS sequence"/>
</dbReference>
<evidence type="ECO:0000313" key="1">
    <source>
        <dbReference type="EMBL" id="EHM46852.1"/>
    </source>
</evidence>
<dbReference type="AlphaFoldDB" id="G9Y2A7"/>
<dbReference type="PANTHER" id="PTHR30348:SF9">
    <property type="entry name" value="UPF0759 PROTEIN YECE"/>
    <property type="match status" value="1"/>
</dbReference>
<sequence length="306" mass="35757">MMCLKVLEKQIMPSHPKQSSMVYFLKSLLRSNVEMMYIGLPQWQHAAWHKIGLRDLADYSRYFNCVEGNTTFYALPKPEIARRWRDMTDDNFRFCFKFPSIISHQAALIQCNEQLSAFYSSLQPVHSRIGQLWLQLPAAFAPQHLPRLWQFLDALPKEFTYGVEVRHPDFFAKGEAERAFNRGLHERQINRVLLDSRPVHHAKPLTPAVRDAQQKKPKLPVHAVLTADNPLVRFVGGDVLEDNRLWLQQWEKKLAEWNHSHTPYLFIHTPDCTDAPQQARALWPLLSQKIKHLPPQPDWPLQTSLF</sequence>
<dbReference type="EMBL" id="AGCI01000010">
    <property type="protein sequence ID" value="EHM46852.1"/>
    <property type="molecule type" value="Genomic_DNA"/>
</dbReference>
<dbReference type="PANTHER" id="PTHR30348">
    <property type="entry name" value="UNCHARACTERIZED PROTEIN YECE"/>
    <property type="match status" value="1"/>
</dbReference>
<dbReference type="InterPro" id="IPR002763">
    <property type="entry name" value="DUF72"/>
</dbReference>
<dbReference type="PATRIC" id="fig|1002364.3.peg.656"/>
<evidence type="ECO:0000313" key="2">
    <source>
        <dbReference type="Proteomes" id="UP000005959"/>
    </source>
</evidence>
<dbReference type="HOGENOM" id="CLU_046519_2_1_6"/>